<dbReference type="PANTHER" id="PTHR20836:SF0">
    <property type="entry name" value="4-HYDROXY-TETRAHYDRODIPICOLINATE REDUCTASE 1, CHLOROPLASTIC-RELATED"/>
    <property type="match status" value="1"/>
</dbReference>
<dbReference type="Pfam" id="PF01113">
    <property type="entry name" value="DapB_N"/>
    <property type="match status" value="1"/>
</dbReference>
<dbReference type="SUPFAM" id="SSF55347">
    <property type="entry name" value="Glyceraldehyde-3-phosphate dehydrogenase-like, C-terminal domain"/>
    <property type="match status" value="1"/>
</dbReference>
<evidence type="ECO:0000256" key="8">
    <source>
        <dbReference type="ARBA" id="ARBA00037922"/>
    </source>
</evidence>
<dbReference type="InterPro" id="IPR000846">
    <property type="entry name" value="DapB_N"/>
</dbReference>
<keyword evidence="5 15" id="KW-0560">Oxidoreductase</keyword>
<gene>
    <name evidence="15" type="primary">dapB</name>
    <name evidence="15" type="ORF">JL102_15705</name>
</gene>
<dbReference type="GO" id="GO:0019877">
    <property type="term" value="P:diaminopimelate biosynthetic process"/>
    <property type="evidence" value="ECO:0007669"/>
    <property type="project" value="UniProtKB-KW"/>
</dbReference>
<dbReference type="EC" id="1.17.1.8" evidence="9 12"/>
<dbReference type="Gene3D" id="3.30.360.10">
    <property type="entry name" value="Dihydrodipicolinate Reductase, domain 2"/>
    <property type="match status" value="1"/>
</dbReference>
<comment type="caution">
    <text evidence="15">The sequence shown here is derived from an EMBL/GenBank/DDBJ whole genome shotgun (WGS) entry which is preliminary data.</text>
</comment>
<evidence type="ECO:0000256" key="4">
    <source>
        <dbReference type="ARBA" id="ARBA00022915"/>
    </source>
</evidence>
<keyword evidence="7" id="KW-0457">Lysine biosynthesis</keyword>
<comment type="similarity">
    <text evidence="1">Belongs to the DapB family.</text>
</comment>
<evidence type="ECO:0000256" key="1">
    <source>
        <dbReference type="ARBA" id="ARBA00006642"/>
    </source>
</evidence>
<comment type="catalytic activity">
    <reaction evidence="10">
        <text>(S)-2,3,4,5-tetrahydrodipicolinate + NADP(+) + H2O = (2S,4S)-4-hydroxy-2,3,4,5-tetrahydrodipicolinate + NADPH + H(+)</text>
        <dbReference type="Rhea" id="RHEA:35331"/>
        <dbReference type="ChEBI" id="CHEBI:15377"/>
        <dbReference type="ChEBI" id="CHEBI:15378"/>
        <dbReference type="ChEBI" id="CHEBI:16845"/>
        <dbReference type="ChEBI" id="CHEBI:57783"/>
        <dbReference type="ChEBI" id="CHEBI:58349"/>
        <dbReference type="ChEBI" id="CHEBI:67139"/>
        <dbReference type="EC" id="1.17.1.8"/>
    </reaction>
</comment>
<dbReference type="PIRSF" id="PIRSF000161">
    <property type="entry name" value="DHPR"/>
    <property type="match status" value="1"/>
</dbReference>
<dbReference type="GO" id="GO:0005829">
    <property type="term" value="C:cytosol"/>
    <property type="evidence" value="ECO:0007669"/>
    <property type="project" value="TreeGrafter"/>
</dbReference>
<dbReference type="SUPFAM" id="SSF51735">
    <property type="entry name" value="NAD(P)-binding Rossmann-fold domains"/>
    <property type="match status" value="1"/>
</dbReference>
<name>A0A937K0F4_9BACT</name>
<evidence type="ECO:0000256" key="7">
    <source>
        <dbReference type="ARBA" id="ARBA00023154"/>
    </source>
</evidence>
<accession>A0A937K0F4</accession>
<evidence type="ECO:0000256" key="5">
    <source>
        <dbReference type="ARBA" id="ARBA00023002"/>
    </source>
</evidence>
<proteinExistence type="inferred from homology"/>
<evidence type="ECO:0000256" key="6">
    <source>
        <dbReference type="ARBA" id="ARBA00023027"/>
    </source>
</evidence>
<dbReference type="Pfam" id="PF05173">
    <property type="entry name" value="DapB_C"/>
    <property type="match status" value="1"/>
</dbReference>
<evidence type="ECO:0000256" key="10">
    <source>
        <dbReference type="ARBA" id="ARBA00049080"/>
    </source>
</evidence>
<dbReference type="NCBIfam" id="TIGR00036">
    <property type="entry name" value="dapB"/>
    <property type="match status" value="1"/>
</dbReference>
<feature type="domain" description="Dihydrodipicolinate reductase N-terminal" evidence="13">
    <location>
        <begin position="1"/>
        <end position="103"/>
    </location>
</feature>
<evidence type="ECO:0000259" key="14">
    <source>
        <dbReference type="Pfam" id="PF05173"/>
    </source>
</evidence>
<evidence type="ECO:0000256" key="9">
    <source>
        <dbReference type="ARBA" id="ARBA00038983"/>
    </source>
</evidence>
<evidence type="ECO:0000259" key="13">
    <source>
        <dbReference type="Pfam" id="PF01113"/>
    </source>
</evidence>
<reference evidence="15" key="1">
    <citation type="submission" date="2021-01" db="EMBL/GenBank/DDBJ databases">
        <title>Fulvivirga kasyanovii gen. nov., sp nov., a novel member of the phylum Bacteroidetes isolated from seawater in a mussel farm.</title>
        <authorList>
            <person name="Zhao L.-H."/>
            <person name="Wang Z.-J."/>
        </authorList>
    </citation>
    <scope>NUCLEOTIDE SEQUENCE</scope>
    <source>
        <strain evidence="15">2943</strain>
    </source>
</reference>
<organism evidence="15 16">
    <name type="scientific">Fulvivirga sediminis</name>
    <dbReference type="NCBI Taxonomy" id="2803949"/>
    <lineage>
        <taxon>Bacteria</taxon>
        <taxon>Pseudomonadati</taxon>
        <taxon>Bacteroidota</taxon>
        <taxon>Cytophagia</taxon>
        <taxon>Cytophagales</taxon>
        <taxon>Fulvivirgaceae</taxon>
        <taxon>Fulvivirga</taxon>
    </lineage>
</organism>
<dbReference type="InterPro" id="IPR022663">
    <property type="entry name" value="DapB_C"/>
</dbReference>
<dbReference type="Gene3D" id="3.40.50.720">
    <property type="entry name" value="NAD(P)-binding Rossmann-like Domain"/>
    <property type="match status" value="1"/>
</dbReference>
<dbReference type="Proteomes" id="UP000659388">
    <property type="component" value="Unassembled WGS sequence"/>
</dbReference>
<dbReference type="RefSeq" id="WP_202245377.1">
    <property type="nucleotide sequence ID" value="NZ_JAESIY010000008.1"/>
</dbReference>
<keyword evidence="2" id="KW-0028">Amino-acid biosynthesis</keyword>
<evidence type="ECO:0000256" key="11">
    <source>
        <dbReference type="ARBA" id="ARBA00049396"/>
    </source>
</evidence>
<evidence type="ECO:0000256" key="12">
    <source>
        <dbReference type="NCBIfam" id="TIGR00036"/>
    </source>
</evidence>
<protein>
    <recommendedName>
        <fullName evidence="9 12">4-hydroxy-tetrahydrodipicolinate reductase</fullName>
        <ecNumber evidence="9 12">1.17.1.8</ecNumber>
    </recommendedName>
</protein>
<keyword evidence="16" id="KW-1185">Reference proteome</keyword>
<dbReference type="InterPro" id="IPR036291">
    <property type="entry name" value="NAD(P)-bd_dom_sf"/>
</dbReference>
<dbReference type="PANTHER" id="PTHR20836">
    <property type="entry name" value="DIHYDRODIPICOLINATE REDUCTASE"/>
    <property type="match status" value="1"/>
</dbReference>
<evidence type="ECO:0000256" key="2">
    <source>
        <dbReference type="ARBA" id="ARBA00022605"/>
    </source>
</evidence>
<dbReference type="GO" id="GO:0008839">
    <property type="term" value="F:4-hydroxy-tetrahydrodipicolinate reductase"/>
    <property type="evidence" value="ECO:0007669"/>
    <property type="project" value="UniProtKB-UniRule"/>
</dbReference>
<dbReference type="AlphaFoldDB" id="A0A937K0F4"/>
<dbReference type="GO" id="GO:0009089">
    <property type="term" value="P:lysine biosynthetic process via diaminopimelate"/>
    <property type="evidence" value="ECO:0007669"/>
    <property type="project" value="UniProtKB-UniRule"/>
</dbReference>
<keyword evidence="4" id="KW-0220">Diaminopimelate biosynthesis</keyword>
<keyword evidence="6" id="KW-0520">NAD</keyword>
<dbReference type="CDD" id="cd02274">
    <property type="entry name" value="DHDPR_N"/>
    <property type="match status" value="1"/>
</dbReference>
<keyword evidence="3" id="KW-0521">NADP</keyword>
<comment type="catalytic activity">
    <reaction evidence="11">
        <text>(S)-2,3,4,5-tetrahydrodipicolinate + NAD(+) + H2O = (2S,4S)-4-hydroxy-2,3,4,5-tetrahydrodipicolinate + NADH + H(+)</text>
        <dbReference type="Rhea" id="RHEA:35323"/>
        <dbReference type="ChEBI" id="CHEBI:15377"/>
        <dbReference type="ChEBI" id="CHEBI:15378"/>
        <dbReference type="ChEBI" id="CHEBI:16845"/>
        <dbReference type="ChEBI" id="CHEBI:57540"/>
        <dbReference type="ChEBI" id="CHEBI:57945"/>
        <dbReference type="ChEBI" id="CHEBI:67139"/>
        <dbReference type="EC" id="1.17.1.8"/>
    </reaction>
</comment>
<dbReference type="InterPro" id="IPR023940">
    <property type="entry name" value="DHDPR_bac"/>
</dbReference>
<evidence type="ECO:0000313" key="16">
    <source>
        <dbReference type="Proteomes" id="UP000659388"/>
    </source>
</evidence>
<evidence type="ECO:0000313" key="15">
    <source>
        <dbReference type="EMBL" id="MBL3657594.1"/>
    </source>
</evidence>
<sequence length="238" mass="26458">MKILLLGYGKMGKAIEAIAVKKGHEIVGKINNDNIADLEDYNGSNTDVAIEFSQPGAAYDNLEYCLENDIPVICGTTGWLDNKPEIERLCESNKGTFFYASNYSIGVNIFFKVNEYLAELMEEYSEYNVGIEEIHHTEKKDIPSGTAISIAEGIIANNDKVKAWTLDESENESEVKINSIRKDKVPGTHTVTYKSAIDNIEIKHTAHSREGFALGAVLVAEWIKDKKGVLSMDDFLDI</sequence>
<comment type="pathway">
    <text evidence="8">Amino-acid biosynthesis; L-lysine biosynthesis via DAP pathway; (S)-tetrahydrodipicolinate from L-aspartate: step 4/4.</text>
</comment>
<dbReference type="EMBL" id="JAESIY010000008">
    <property type="protein sequence ID" value="MBL3657594.1"/>
    <property type="molecule type" value="Genomic_DNA"/>
</dbReference>
<feature type="domain" description="Dihydrodipicolinate reductase C-terminal" evidence="14">
    <location>
        <begin position="106"/>
        <end position="236"/>
    </location>
</feature>
<evidence type="ECO:0000256" key="3">
    <source>
        <dbReference type="ARBA" id="ARBA00022857"/>
    </source>
</evidence>